<reference evidence="8" key="1">
    <citation type="submission" date="2009-01" db="EMBL/GenBank/DDBJ databases">
        <title>Complete sequence of plasmid1 of Arthrobacter chlorophenolicus A6.</title>
        <authorList>
            <consortium name="US DOE Joint Genome Institute"/>
            <person name="Lucas S."/>
            <person name="Copeland A."/>
            <person name="Lapidus A."/>
            <person name="Glavina del Rio T."/>
            <person name="Tice H."/>
            <person name="Bruce D."/>
            <person name="Goodwin L."/>
            <person name="Pitluck S."/>
            <person name="Goltsman E."/>
            <person name="Clum A."/>
            <person name="Larimer F."/>
            <person name="Land M."/>
            <person name="Hauser L."/>
            <person name="Kyrpides N."/>
            <person name="Mikhailova N."/>
            <person name="Jansson J."/>
            <person name="Richardson P."/>
        </authorList>
    </citation>
    <scope>NUCLEOTIDE SEQUENCE [LARGE SCALE GENOMIC DNA]</scope>
    <source>
        <strain evidence="8">A6</strain>
        <plasmid evidence="8">pACHL01</plasmid>
    </source>
</reference>
<organism evidence="8 9">
    <name type="scientific">Pseudarthrobacter chlorophenolicus (strain ATCC 700700 / DSM 12829 / CIP 107037 / JCM 12360 / KCTC 9906 / NCIMB 13794 / A6)</name>
    <name type="common">Arthrobacter chlorophenolicus</name>
    <dbReference type="NCBI Taxonomy" id="452863"/>
    <lineage>
        <taxon>Bacteria</taxon>
        <taxon>Bacillati</taxon>
        <taxon>Actinomycetota</taxon>
        <taxon>Actinomycetes</taxon>
        <taxon>Micrococcales</taxon>
        <taxon>Micrococcaceae</taxon>
        <taxon>Pseudarthrobacter</taxon>
    </lineage>
</organism>
<keyword evidence="8" id="KW-0614">Plasmid</keyword>
<evidence type="ECO:0000256" key="4">
    <source>
        <dbReference type="ARBA" id="ARBA00022989"/>
    </source>
</evidence>
<dbReference type="GO" id="GO:0005886">
    <property type="term" value="C:plasma membrane"/>
    <property type="evidence" value="ECO:0007669"/>
    <property type="project" value="UniProtKB-SubCell"/>
</dbReference>
<dbReference type="PANTHER" id="PTHR35007:SF1">
    <property type="entry name" value="PILUS ASSEMBLY PROTEIN"/>
    <property type="match status" value="1"/>
</dbReference>
<evidence type="ECO:0000313" key="8">
    <source>
        <dbReference type="EMBL" id="ACL42396.1"/>
    </source>
</evidence>
<evidence type="ECO:0000256" key="3">
    <source>
        <dbReference type="ARBA" id="ARBA00022692"/>
    </source>
</evidence>
<evidence type="ECO:0000259" key="7">
    <source>
        <dbReference type="Pfam" id="PF00482"/>
    </source>
</evidence>
<keyword evidence="3 6" id="KW-0812">Transmembrane</keyword>
<keyword evidence="9" id="KW-1185">Reference proteome</keyword>
<sequence>MLVFGFACCYAALAVFGITVLKPWRPKLGPDRRRPAAAEGTSVLSRMTGITSSTIEEVLNRRGWTRAISVALEHAGLVIAPADFLILAGAACLVAIICGALLGGPLLGLFGALACALGVKMYLSFLAGKRRKKFADQLDDSLQLLSGGLRAGHSLQRAVDAVSQQAPSPTAEEFSRIMNETRIGRDLTDAMDQTAERMKSEDFSWVSQAIGIHREVGGDLADVLDQVGRTIRERNQIQRQVKALSAEGKMSAYVLMALPVLIIGVLAIISPSYIVSFGSSPLGWGMVAGGILMMTVGGLWLKKIVSFKF</sequence>
<gene>
    <name evidence="8" type="ordered locus">Achl_4445</name>
</gene>
<dbReference type="HOGENOM" id="CLU_064305_0_0_11"/>
<dbReference type="EMBL" id="CP001342">
    <property type="protein sequence ID" value="ACL42396.1"/>
    <property type="molecule type" value="Genomic_DNA"/>
</dbReference>
<evidence type="ECO:0000256" key="2">
    <source>
        <dbReference type="ARBA" id="ARBA00022475"/>
    </source>
</evidence>
<dbReference type="Proteomes" id="UP000002505">
    <property type="component" value="Plasmid pACHL01"/>
</dbReference>
<feature type="domain" description="Type II secretion system protein GspF" evidence="7">
    <location>
        <begin position="142"/>
        <end position="266"/>
    </location>
</feature>
<evidence type="ECO:0000256" key="5">
    <source>
        <dbReference type="ARBA" id="ARBA00023136"/>
    </source>
</evidence>
<feature type="transmembrane region" description="Helical" evidence="6">
    <location>
        <begin position="93"/>
        <end position="123"/>
    </location>
</feature>
<dbReference type="Pfam" id="PF00482">
    <property type="entry name" value="T2SSF"/>
    <property type="match status" value="1"/>
</dbReference>
<accession>B8HIZ9</accession>
<proteinExistence type="predicted"/>
<dbReference type="Gene3D" id="1.20.81.30">
    <property type="entry name" value="Type II secretion system (T2SS), domain F"/>
    <property type="match status" value="1"/>
</dbReference>
<dbReference type="InterPro" id="IPR018076">
    <property type="entry name" value="T2SS_GspF_dom"/>
</dbReference>
<dbReference type="PANTHER" id="PTHR35007">
    <property type="entry name" value="INTEGRAL MEMBRANE PROTEIN-RELATED"/>
    <property type="match status" value="1"/>
</dbReference>
<comment type="subcellular location">
    <subcellularLocation>
        <location evidence="1">Cell membrane</location>
        <topology evidence="1">Multi-pass membrane protein</topology>
    </subcellularLocation>
</comment>
<name>B8HIZ9_PSECP</name>
<evidence type="ECO:0000256" key="6">
    <source>
        <dbReference type="SAM" id="Phobius"/>
    </source>
</evidence>
<dbReference type="OrthoDB" id="597333at2"/>
<keyword evidence="2" id="KW-1003">Cell membrane</keyword>
<dbReference type="InterPro" id="IPR042094">
    <property type="entry name" value="T2SS_GspF_sf"/>
</dbReference>
<feature type="transmembrane region" description="Helical" evidence="6">
    <location>
        <begin position="252"/>
        <end position="275"/>
    </location>
</feature>
<keyword evidence="4 6" id="KW-1133">Transmembrane helix</keyword>
<evidence type="ECO:0000256" key="1">
    <source>
        <dbReference type="ARBA" id="ARBA00004651"/>
    </source>
</evidence>
<keyword evidence="5 6" id="KW-0472">Membrane</keyword>
<dbReference type="AlphaFoldDB" id="B8HIZ9"/>
<feature type="transmembrane region" description="Helical" evidence="6">
    <location>
        <begin position="281"/>
        <end position="301"/>
    </location>
</feature>
<protein>
    <submittedName>
        <fullName evidence="8">Type II secretion system protein</fullName>
    </submittedName>
</protein>
<evidence type="ECO:0000313" key="9">
    <source>
        <dbReference type="Proteomes" id="UP000002505"/>
    </source>
</evidence>
<geneLocation type="plasmid" evidence="8 9">
    <name>pACHL01</name>
</geneLocation>
<dbReference type="KEGG" id="ach:Achl_4445"/>